<dbReference type="AlphaFoldDB" id="A0A9W7E4Q9"/>
<organism evidence="1 2">
    <name type="scientific">Triparma laevis f. longispina</name>
    <dbReference type="NCBI Taxonomy" id="1714387"/>
    <lineage>
        <taxon>Eukaryota</taxon>
        <taxon>Sar</taxon>
        <taxon>Stramenopiles</taxon>
        <taxon>Ochrophyta</taxon>
        <taxon>Bolidophyceae</taxon>
        <taxon>Parmales</taxon>
        <taxon>Triparmaceae</taxon>
        <taxon>Triparma</taxon>
    </lineage>
</organism>
<sequence>MFTHEFRRHFIKTVPWDTLMTLRLATKGWNAAADALIDEGVRSEELIASVNKPSVTAVVWLPFLCRRR</sequence>
<evidence type="ECO:0000313" key="2">
    <source>
        <dbReference type="Proteomes" id="UP001165122"/>
    </source>
</evidence>
<protein>
    <submittedName>
        <fullName evidence="1">Uncharacterized protein</fullName>
    </submittedName>
</protein>
<reference evidence="2" key="1">
    <citation type="journal article" date="2023" name="Commun. Biol.">
        <title>Genome analysis of Parmales, the sister group of diatoms, reveals the evolutionary specialization of diatoms from phago-mixotrophs to photoautotrophs.</title>
        <authorList>
            <person name="Ban H."/>
            <person name="Sato S."/>
            <person name="Yoshikawa S."/>
            <person name="Yamada K."/>
            <person name="Nakamura Y."/>
            <person name="Ichinomiya M."/>
            <person name="Sato N."/>
            <person name="Blanc-Mathieu R."/>
            <person name="Endo H."/>
            <person name="Kuwata A."/>
            <person name="Ogata H."/>
        </authorList>
    </citation>
    <scope>NUCLEOTIDE SEQUENCE [LARGE SCALE GENOMIC DNA]</scope>
    <source>
        <strain evidence="2">NIES 3700</strain>
    </source>
</reference>
<accession>A0A9W7E4Q9</accession>
<keyword evidence="2" id="KW-1185">Reference proteome</keyword>
<evidence type="ECO:0000313" key="1">
    <source>
        <dbReference type="EMBL" id="GMH68134.1"/>
    </source>
</evidence>
<dbReference type="Proteomes" id="UP001165122">
    <property type="component" value="Unassembled WGS sequence"/>
</dbReference>
<name>A0A9W7E4Q9_9STRA</name>
<proteinExistence type="predicted"/>
<comment type="caution">
    <text evidence="1">The sequence shown here is derived from an EMBL/GenBank/DDBJ whole genome shotgun (WGS) entry which is preliminary data.</text>
</comment>
<dbReference type="EMBL" id="BRXW01000590">
    <property type="protein sequence ID" value="GMH68134.1"/>
    <property type="molecule type" value="Genomic_DNA"/>
</dbReference>
<gene>
    <name evidence="1" type="ORF">TrLO_g13712</name>
</gene>